<dbReference type="PANTHER" id="PTHR40763">
    <property type="entry name" value="MEMBRANE PROTEIN-RELATED"/>
    <property type="match status" value="1"/>
</dbReference>
<name>A0ABW1QWG4_9ACTN</name>
<dbReference type="Proteomes" id="UP001596098">
    <property type="component" value="Unassembled WGS sequence"/>
</dbReference>
<dbReference type="RefSeq" id="WP_128219685.1">
    <property type="nucleotide sequence ID" value="NZ_CP034929.1"/>
</dbReference>
<reference evidence="3" key="1">
    <citation type="journal article" date="2019" name="Int. J. Syst. Evol. Microbiol.">
        <title>The Global Catalogue of Microorganisms (GCM) 10K type strain sequencing project: providing services to taxonomists for standard genome sequencing and annotation.</title>
        <authorList>
            <consortium name="The Broad Institute Genomics Platform"/>
            <consortium name="The Broad Institute Genome Sequencing Center for Infectious Disease"/>
            <person name="Wu L."/>
            <person name="Ma J."/>
        </authorList>
    </citation>
    <scope>NUCLEOTIDE SEQUENCE [LARGE SCALE GENOMIC DNA]</scope>
    <source>
        <strain evidence="3">DFY28</strain>
    </source>
</reference>
<feature type="domain" description="DUF1707" evidence="1">
    <location>
        <begin position="10"/>
        <end position="61"/>
    </location>
</feature>
<comment type="caution">
    <text evidence="2">The sequence shown here is derived from an EMBL/GenBank/DDBJ whole genome shotgun (WGS) entry which is preliminary data.</text>
</comment>
<keyword evidence="3" id="KW-1185">Reference proteome</keyword>
<dbReference type="PANTHER" id="PTHR40763:SF4">
    <property type="entry name" value="DUF1707 DOMAIN-CONTAINING PROTEIN"/>
    <property type="match status" value="1"/>
</dbReference>
<organism evidence="2 3">
    <name type="scientific">Nocardioides yefusunii</name>
    <dbReference type="NCBI Taxonomy" id="2500546"/>
    <lineage>
        <taxon>Bacteria</taxon>
        <taxon>Bacillati</taxon>
        <taxon>Actinomycetota</taxon>
        <taxon>Actinomycetes</taxon>
        <taxon>Propionibacteriales</taxon>
        <taxon>Nocardioidaceae</taxon>
        <taxon>Nocardioides</taxon>
    </lineage>
</organism>
<proteinExistence type="predicted"/>
<evidence type="ECO:0000259" key="1">
    <source>
        <dbReference type="Pfam" id="PF08044"/>
    </source>
</evidence>
<dbReference type="EMBL" id="JBHSQI010000002">
    <property type="protein sequence ID" value="MFC6152655.1"/>
    <property type="molecule type" value="Genomic_DNA"/>
</dbReference>
<evidence type="ECO:0000313" key="2">
    <source>
        <dbReference type="EMBL" id="MFC6152655.1"/>
    </source>
</evidence>
<dbReference type="Pfam" id="PF08044">
    <property type="entry name" value="DUF1707"/>
    <property type="match status" value="1"/>
</dbReference>
<evidence type="ECO:0000313" key="3">
    <source>
        <dbReference type="Proteomes" id="UP001596098"/>
    </source>
</evidence>
<sequence length="219" mass="22910">MQPADPSHYRVSDDDRHRVADLLRDAAGEGRLDLDELDERLEAAYAAKVYADLVPLTADLPAAGGVAPVTVPGMHGVVQTSATAASAMPAAVHSTSWAALSETSRKGLWDVPTTHTATAVMGSVVLDLREARFTSPVTVITATAVMGEVSIYVNAGTQVIVDGTGIMGEFSQARDRVQADIGPGAPVVRVKGVALMGAVTVTRKRMPGEPGKLKKWLNG</sequence>
<dbReference type="InterPro" id="IPR012551">
    <property type="entry name" value="DUF1707_SHOCT-like"/>
</dbReference>
<accession>A0ABW1QWG4</accession>
<gene>
    <name evidence="2" type="ORF">ACFPWU_03115</name>
</gene>
<protein>
    <submittedName>
        <fullName evidence="2">DUF1707 domain-containing protein</fullName>
    </submittedName>
</protein>